<dbReference type="NCBIfam" id="NF011000">
    <property type="entry name" value="PRK14426.1"/>
    <property type="match status" value="1"/>
</dbReference>
<dbReference type="InterPro" id="IPR017968">
    <property type="entry name" value="Acylphosphatase_CS"/>
</dbReference>
<dbReference type="Gene3D" id="3.30.70.100">
    <property type="match status" value="1"/>
</dbReference>
<comment type="catalytic activity">
    <reaction evidence="4 5 6">
        <text>an acyl phosphate + H2O = a carboxylate + phosphate + H(+)</text>
        <dbReference type="Rhea" id="RHEA:14965"/>
        <dbReference type="ChEBI" id="CHEBI:15377"/>
        <dbReference type="ChEBI" id="CHEBI:15378"/>
        <dbReference type="ChEBI" id="CHEBI:29067"/>
        <dbReference type="ChEBI" id="CHEBI:43474"/>
        <dbReference type="ChEBI" id="CHEBI:59918"/>
        <dbReference type="EC" id="3.6.1.7"/>
    </reaction>
</comment>
<dbReference type="EC" id="3.6.1.7" evidence="2 5"/>
<evidence type="ECO:0000256" key="6">
    <source>
        <dbReference type="PROSITE-ProRule" id="PRU00520"/>
    </source>
</evidence>
<dbReference type="InterPro" id="IPR036046">
    <property type="entry name" value="Acylphosphatase-like_dom_sf"/>
</dbReference>
<dbReference type="InterPro" id="IPR020456">
    <property type="entry name" value="Acylphosphatase"/>
</dbReference>
<evidence type="ECO:0000259" key="8">
    <source>
        <dbReference type="PROSITE" id="PS51160"/>
    </source>
</evidence>
<evidence type="ECO:0000256" key="5">
    <source>
        <dbReference type="HAMAP-Rule" id="MF_01450"/>
    </source>
</evidence>
<dbReference type="HAMAP" id="MF_01450">
    <property type="entry name" value="Acylphosphatase_entero"/>
    <property type="match status" value="1"/>
</dbReference>
<dbReference type="STRING" id="1161919.EPIR_1500"/>
<dbReference type="PANTHER" id="PTHR10029:SF3">
    <property type="entry name" value="ACYLPHOSPHATASE-RELATED"/>
    <property type="match status" value="1"/>
</dbReference>
<dbReference type="GO" id="GO:0003998">
    <property type="term" value="F:acylphosphatase activity"/>
    <property type="evidence" value="ECO:0007669"/>
    <property type="project" value="UniProtKB-UniRule"/>
</dbReference>
<evidence type="ECO:0000256" key="7">
    <source>
        <dbReference type="RuleBase" id="RU004168"/>
    </source>
</evidence>
<dbReference type="InterPro" id="IPR028627">
    <property type="entry name" value="Acylphosphatase_bac"/>
</dbReference>
<comment type="caution">
    <text evidence="9">The sequence shown here is derived from an EMBL/GenBank/DDBJ whole genome shotgun (WGS) entry which is preliminary data.</text>
</comment>
<reference evidence="9 10" key="1">
    <citation type="journal article" date="2013" name="Syst. Appl. Microbiol.">
        <title>Phylogenetic position and virulence apparatus of the pear flower necrosis pathogen Erwinia piriflorinigrans CFBP 5888T as assessed by comparative genomics.</title>
        <authorList>
            <person name="Smits T.H."/>
            <person name="Rezzonico F."/>
            <person name="Lopez M.M."/>
            <person name="Blom J."/>
            <person name="Goesmann A."/>
            <person name="Frey J.E."/>
            <person name="Duffy B."/>
        </authorList>
    </citation>
    <scope>NUCLEOTIDE SEQUENCE [LARGE SCALE GENOMIC DNA]</scope>
    <source>
        <strain evidence="10">CFBP5888</strain>
    </source>
</reference>
<dbReference type="PROSITE" id="PS51160">
    <property type="entry name" value="ACYLPHOSPHATASE_3"/>
    <property type="match status" value="1"/>
</dbReference>
<evidence type="ECO:0000313" key="9">
    <source>
        <dbReference type="EMBL" id="CCG86865.1"/>
    </source>
</evidence>
<protein>
    <recommendedName>
        <fullName evidence="2 5">Acylphosphatase</fullName>
        <ecNumber evidence="2 5">3.6.1.7</ecNumber>
    </recommendedName>
    <alternativeName>
        <fullName evidence="5">Acylphosphate phosphohydrolase</fullName>
    </alternativeName>
</protein>
<dbReference type="EMBL" id="CAHS01000014">
    <property type="protein sequence ID" value="CCG86865.1"/>
    <property type="molecule type" value="Genomic_DNA"/>
</dbReference>
<evidence type="ECO:0000256" key="4">
    <source>
        <dbReference type="ARBA" id="ARBA00047645"/>
    </source>
</evidence>
<evidence type="ECO:0000256" key="2">
    <source>
        <dbReference type="ARBA" id="ARBA00012150"/>
    </source>
</evidence>
<evidence type="ECO:0000256" key="3">
    <source>
        <dbReference type="ARBA" id="ARBA00022801"/>
    </source>
</evidence>
<organism evidence="9 10">
    <name type="scientific">Erwinia piriflorinigrans CFBP 5888</name>
    <dbReference type="NCBI Taxonomy" id="1161919"/>
    <lineage>
        <taxon>Bacteria</taxon>
        <taxon>Pseudomonadati</taxon>
        <taxon>Pseudomonadota</taxon>
        <taxon>Gammaproteobacteria</taxon>
        <taxon>Enterobacterales</taxon>
        <taxon>Erwiniaceae</taxon>
        <taxon>Erwinia</taxon>
    </lineage>
</organism>
<dbReference type="OrthoDB" id="5295388at2"/>
<gene>
    <name evidence="9" type="primary">yccX</name>
    <name evidence="9" type="ORF">EPIR_1500</name>
</gene>
<dbReference type="Pfam" id="PF00708">
    <property type="entry name" value="Acylphosphatase"/>
    <property type="match status" value="1"/>
</dbReference>
<keyword evidence="3 5" id="KW-0378">Hydrolase</keyword>
<dbReference type="RefSeq" id="WP_023654667.1">
    <property type="nucleotide sequence ID" value="NZ_CAHS01000014.1"/>
</dbReference>
<dbReference type="InterPro" id="IPR001792">
    <property type="entry name" value="Acylphosphatase-like_dom"/>
</dbReference>
<feature type="active site" evidence="5 6">
    <location>
        <position position="38"/>
    </location>
</feature>
<dbReference type="Proteomes" id="UP000018217">
    <property type="component" value="Unassembled WGS sequence"/>
</dbReference>
<evidence type="ECO:0000256" key="1">
    <source>
        <dbReference type="ARBA" id="ARBA00005614"/>
    </source>
</evidence>
<keyword evidence="10" id="KW-1185">Reference proteome</keyword>
<feature type="active site" evidence="5 6">
    <location>
        <position position="20"/>
    </location>
</feature>
<dbReference type="SUPFAM" id="SSF54975">
    <property type="entry name" value="Acylphosphatase/BLUF domain-like"/>
    <property type="match status" value="1"/>
</dbReference>
<name>V5Z761_9GAMM</name>
<comment type="similarity">
    <text evidence="1 5 7">Belongs to the acylphosphatase family.</text>
</comment>
<proteinExistence type="inferred from homology"/>
<evidence type="ECO:0000313" key="10">
    <source>
        <dbReference type="Proteomes" id="UP000018217"/>
    </source>
</evidence>
<sequence>MAIICVRAWVHGRVQGVGFRYSTRLEAHKHDVCGYAINLDDGSVEVGACGEAQQVESLLTWLKAGGPCGARADKVLVEPWHPAHFPQGFITG</sequence>
<dbReference type="PROSITE" id="PS00150">
    <property type="entry name" value="ACYLPHOSPHATASE_1"/>
    <property type="match status" value="1"/>
</dbReference>
<feature type="domain" description="Acylphosphatase-like" evidence="8">
    <location>
        <begin position="5"/>
        <end position="92"/>
    </location>
</feature>
<accession>V5Z761</accession>
<dbReference type="AlphaFoldDB" id="V5Z761"/>
<dbReference type="PANTHER" id="PTHR10029">
    <property type="entry name" value="ACYLPHOSPHATASE"/>
    <property type="match status" value="1"/>
</dbReference>